<feature type="domain" description="HTH tetR-type" evidence="5">
    <location>
        <begin position="23"/>
        <end position="83"/>
    </location>
</feature>
<dbReference type="InterPro" id="IPR001647">
    <property type="entry name" value="HTH_TetR"/>
</dbReference>
<evidence type="ECO:0000313" key="6">
    <source>
        <dbReference type="EMBL" id="CAA9246561.1"/>
    </source>
</evidence>
<dbReference type="Gene3D" id="1.10.357.10">
    <property type="entry name" value="Tetracycline Repressor, domain 2"/>
    <property type="match status" value="1"/>
</dbReference>
<reference evidence="6" key="1">
    <citation type="submission" date="2020-02" db="EMBL/GenBank/DDBJ databases">
        <authorList>
            <person name="Meier V. D."/>
        </authorList>
    </citation>
    <scope>NUCLEOTIDE SEQUENCE</scope>
    <source>
        <strain evidence="6">AVDCRST_MAG10</strain>
    </source>
</reference>
<dbReference type="InterPro" id="IPR050109">
    <property type="entry name" value="HTH-type_TetR-like_transc_reg"/>
</dbReference>
<organism evidence="6">
    <name type="scientific">uncultured Acidimicrobiales bacterium</name>
    <dbReference type="NCBI Taxonomy" id="310071"/>
    <lineage>
        <taxon>Bacteria</taxon>
        <taxon>Bacillati</taxon>
        <taxon>Actinomycetota</taxon>
        <taxon>Acidimicrobiia</taxon>
        <taxon>Acidimicrobiales</taxon>
        <taxon>environmental samples</taxon>
    </lineage>
</organism>
<dbReference type="PANTHER" id="PTHR30055:SF234">
    <property type="entry name" value="HTH-TYPE TRANSCRIPTIONAL REGULATOR BETI"/>
    <property type="match status" value="1"/>
</dbReference>
<evidence type="ECO:0000256" key="2">
    <source>
        <dbReference type="ARBA" id="ARBA00023125"/>
    </source>
</evidence>
<dbReference type="PANTHER" id="PTHR30055">
    <property type="entry name" value="HTH-TYPE TRANSCRIPTIONAL REGULATOR RUTR"/>
    <property type="match status" value="1"/>
</dbReference>
<proteinExistence type="predicted"/>
<gene>
    <name evidence="6" type="ORF">AVDCRST_MAG10-1992</name>
</gene>
<evidence type="ECO:0000256" key="4">
    <source>
        <dbReference type="PROSITE-ProRule" id="PRU00335"/>
    </source>
</evidence>
<protein>
    <recommendedName>
        <fullName evidence="5">HTH tetR-type domain-containing protein</fullName>
    </recommendedName>
</protein>
<dbReference type="GO" id="GO:0003700">
    <property type="term" value="F:DNA-binding transcription factor activity"/>
    <property type="evidence" value="ECO:0007669"/>
    <property type="project" value="TreeGrafter"/>
</dbReference>
<dbReference type="SUPFAM" id="SSF48498">
    <property type="entry name" value="Tetracyclin repressor-like, C-terminal domain"/>
    <property type="match status" value="1"/>
</dbReference>
<evidence type="ECO:0000256" key="1">
    <source>
        <dbReference type="ARBA" id="ARBA00023015"/>
    </source>
</evidence>
<dbReference type="Pfam" id="PF00440">
    <property type="entry name" value="TetR_N"/>
    <property type="match status" value="1"/>
</dbReference>
<name>A0A6J4ICP3_9ACTN</name>
<dbReference type="AlphaFoldDB" id="A0A6J4ICP3"/>
<dbReference type="EMBL" id="CADCTB010000127">
    <property type="protein sequence ID" value="CAA9246561.1"/>
    <property type="molecule type" value="Genomic_DNA"/>
</dbReference>
<evidence type="ECO:0000256" key="3">
    <source>
        <dbReference type="ARBA" id="ARBA00023163"/>
    </source>
</evidence>
<dbReference type="PROSITE" id="PS50977">
    <property type="entry name" value="HTH_TETR_2"/>
    <property type="match status" value="1"/>
</dbReference>
<dbReference type="SUPFAM" id="SSF46689">
    <property type="entry name" value="Homeodomain-like"/>
    <property type="match status" value="1"/>
</dbReference>
<keyword evidence="3" id="KW-0804">Transcription</keyword>
<feature type="DNA-binding region" description="H-T-H motif" evidence="4">
    <location>
        <begin position="46"/>
        <end position="65"/>
    </location>
</feature>
<evidence type="ECO:0000259" key="5">
    <source>
        <dbReference type="PROSITE" id="PS50977"/>
    </source>
</evidence>
<keyword evidence="1" id="KW-0805">Transcription regulation</keyword>
<dbReference type="InterPro" id="IPR009057">
    <property type="entry name" value="Homeodomain-like_sf"/>
</dbReference>
<accession>A0A6J4ICP3</accession>
<dbReference type="GO" id="GO:0000976">
    <property type="term" value="F:transcription cis-regulatory region binding"/>
    <property type="evidence" value="ECO:0007669"/>
    <property type="project" value="TreeGrafter"/>
</dbReference>
<dbReference type="InterPro" id="IPR036271">
    <property type="entry name" value="Tet_transcr_reg_TetR-rel_C_sf"/>
</dbReference>
<sequence>MLSVVKEVKSRHYDNAARQIQSVETRRRILEAAAALMVERGYRATTVAEIARRSSVHVDTVYELVGRKPVLLRELIEQALSGADGAVVPEERDYVKAILAEPDPARKLATYARAVRNIQGRMAPLLLALRDASATEPEAKQVWQEISDRRAANMRNLAQNLEAAGGLRPGLSIDEAADVIWATNSSELYVLLTVERAWSPDRYERWLSDTWCRLLLPDTHREHQL</sequence>
<dbReference type="Gene3D" id="1.10.10.60">
    <property type="entry name" value="Homeodomain-like"/>
    <property type="match status" value="1"/>
</dbReference>
<keyword evidence="2 4" id="KW-0238">DNA-binding</keyword>